<proteinExistence type="predicted"/>
<gene>
    <name evidence="1" type="ORF">EV131_11476</name>
</gene>
<protein>
    <submittedName>
        <fullName evidence="1">Uncharacterized protein</fullName>
    </submittedName>
</protein>
<reference evidence="1 2" key="1">
    <citation type="submission" date="2019-03" db="EMBL/GenBank/DDBJ databases">
        <title>Genomic Encyclopedia of Type Strains, Phase IV (KMG-V): Genome sequencing to study the core and pangenomes of soil and plant-associated prokaryotes.</title>
        <authorList>
            <person name="Whitman W."/>
        </authorList>
    </citation>
    <scope>NUCLEOTIDE SEQUENCE [LARGE SCALE GENOMIC DNA]</scope>
    <source>
        <strain evidence="1 2">FB403</strain>
    </source>
</reference>
<evidence type="ECO:0000313" key="1">
    <source>
        <dbReference type="EMBL" id="TCU18569.1"/>
    </source>
</evidence>
<dbReference type="EMBL" id="SMBI01000014">
    <property type="protein sequence ID" value="TCU18569.1"/>
    <property type="molecule type" value="Genomic_DNA"/>
</dbReference>
<name>A0AAX2QHP4_9HYPH</name>
<accession>A0AAX2QHP4</accession>
<organism evidence="1 2">
    <name type="scientific">Rhizobium laguerreae</name>
    <dbReference type="NCBI Taxonomy" id="1076926"/>
    <lineage>
        <taxon>Bacteria</taxon>
        <taxon>Pseudomonadati</taxon>
        <taxon>Pseudomonadota</taxon>
        <taxon>Alphaproteobacteria</taxon>
        <taxon>Hyphomicrobiales</taxon>
        <taxon>Rhizobiaceae</taxon>
        <taxon>Rhizobium/Agrobacterium group</taxon>
        <taxon>Rhizobium</taxon>
    </lineage>
</organism>
<evidence type="ECO:0000313" key="2">
    <source>
        <dbReference type="Proteomes" id="UP000295021"/>
    </source>
</evidence>
<dbReference type="Proteomes" id="UP000295021">
    <property type="component" value="Unassembled WGS sequence"/>
</dbReference>
<comment type="caution">
    <text evidence="1">The sequence shown here is derived from an EMBL/GenBank/DDBJ whole genome shotgun (WGS) entry which is preliminary data.</text>
</comment>
<dbReference type="AlphaFoldDB" id="A0AAX2QHP4"/>
<sequence>MSVATLLAVTKVRGRMVPRQQLIDPALPVVVDDGSERGDQIISRKSLEKTDMTWLIDSFSGIGPIRFDMTPEDVATHIGAPDRSRRGLRPDTFSEHRGTKAPVVRYRENRVSEIEAFYDIGVTMFRGISVFGTNGLKVLRALEELNGGAAISVGIILFDKLGLTVGRLDEGPPTGHSHSVTAFASGTWNGKTDDFTSISFNDR</sequence>